<accession>A0A022RIH6</accession>
<dbReference type="Proteomes" id="UP000030748">
    <property type="component" value="Unassembled WGS sequence"/>
</dbReference>
<evidence type="ECO:0000313" key="1">
    <source>
        <dbReference type="EMBL" id="EYU39794.1"/>
    </source>
</evidence>
<evidence type="ECO:0000313" key="2">
    <source>
        <dbReference type="Proteomes" id="UP000030748"/>
    </source>
</evidence>
<sequence>MEVSWGLARNDGGDHTVGIKQYLFWSIRRRVSFIIPLYLKMLKKNDLVERLQIFNLVRIYIRKGDSIHRRLIYIMYYLGRERGKTYSIFNFWV</sequence>
<dbReference type="EMBL" id="KI630443">
    <property type="protein sequence ID" value="EYU39794.1"/>
    <property type="molecule type" value="Genomic_DNA"/>
</dbReference>
<keyword evidence="2" id="KW-1185">Reference proteome</keyword>
<gene>
    <name evidence="1" type="ORF">MIMGU_mgv1a017097mg</name>
</gene>
<organism evidence="1 2">
    <name type="scientific">Erythranthe guttata</name>
    <name type="common">Yellow monkey flower</name>
    <name type="synonym">Mimulus guttatus</name>
    <dbReference type="NCBI Taxonomy" id="4155"/>
    <lineage>
        <taxon>Eukaryota</taxon>
        <taxon>Viridiplantae</taxon>
        <taxon>Streptophyta</taxon>
        <taxon>Embryophyta</taxon>
        <taxon>Tracheophyta</taxon>
        <taxon>Spermatophyta</taxon>
        <taxon>Magnoliopsida</taxon>
        <taxon>eudicotyledons</taxon>
        <taxon>Gunneridae</taxon>
        <taxon>Pentapetalae</taxon>
        <taxon>asterids</taxon>
        <taxon>lamiids</taxon>
        <taxon>Lamiales</taxon>
        <taxon>Phrymaceae</taxon>
        <taxon>Erythranthe</taxon>
    </lineage>
</organism>
<protein>
    <submittedName>
        <fullName evidence="1">Uncharacterized protein</fullName>
    </submittedName>
</protein>
<dbReference type="AlphaFoldDB" id="A0A022RIH6"/>
<proteinExistence type="predicted"/>
<name>A0A022RIH6_ERYGU</name>
<reference evidence="1 2" key="1">
    <citation type="journal article" date="2013" name="Proc. Natl. Acad. Sci. U.S.A.">
        <title>Fine-scale variation in meiotic recombination in Mimulus inferred from population shotgun sequencing.</title>
        <authorList>
            <person name="Hellsten U."/>
            <person name="Wright K.M."/>
            <person name="Jenkins J."/>
            <person name="Shu S."/>
            <person name="Yuan Y."/>
            <person name="Wessler S.R."/>
            <person name="Schmutz J."/>
            <person name="Willis J.H."/>
            <person name="Rokhsar D.S."/>
        </authorList>
    </citation>
    <scope>NUCLEOTIDE SEQUENCE [LARGE SCALE GENOMIC DNA]</scope>
    <source>
        <strain evidence="2">cv. DUN x IM62</strain>
    </source>
</reference>